<keyword evidence="7 8" id="KW-0694">RNA-binding</keyword>
<dbReference type="HAMAP" id="MF_01895">
    <property type="entry name" value="RNase_R"/>
    <property type="match status" value="1"/>
</dbReference>
<dbReference type="EMBL" id="LR214951">
    <property type="protein sequence ID" value="VEU59165.1"/>
    <property type="molecule type" value="Genomic_DNA"/>
</dbReference>
<evidence type="ECO:0000256" key="1">
    <source>
        <dbReference type="ARBA" id="ARBA00001849"/>
    </source>
</evidence>
<evidence type="ECO:0000256" key="3">
    <source>
        <dbReference type="ARBA" id="ARBA00022490"/>
    </source>
</evidence>
<dbReference type="Pfam" id="PF00773">
    <property type="entry name" value="RNB"/>
    <property type="match status" value="1"/>
</dbReference>
<protein>
    <recommendedName>
        <fullName evidence="8">Ribonuclease R</fullName>
        <shortName evidence="8">RNase R</shortName>
        <ecNumber evidence="8">3.1.13.1</ecNumber>
    </recommendedName>
</protein>
<dbReference type="KEGG" id="mnu:NCTC10166_00123"/>
<evidence type="ECO:0000256" key="2">
    <source>
        <dbReference type="ARBA" id="ARBA00004496"/>
    </source>
</evidence>
<dbReference type="GO" id="GO:0005829">
    <property type="term" value="C:cytosol"/>
    <property type="evidence" value="ECO:0007669"/>
    <property type="project" value="TreeGrafter"/>
</dbReference>
<evidence type="ECO:0000259" key="9">
    <source>
        <dbReference type="PROSITE" id="PS50126"/>
    </source>
</evidence>
<evidence type="ECO:0000256" key="5">
    <source>
        <dbReference type="ARBA" id="ARBA00022801"/>
    </source>
</evidence>
<dbReference type="InterPro" id="IPR001900">
    <property type="entry name" value="RNase_II/R"/>
</dbReference>
<dbReference type="InterPro" id="IPR011805">
    <property type="entry name" value="RNase_R"/>
</dbReference>
<dbReference type="PROSITE" id="PS50126">
    <property type="entry name" value="S1"/>
    <property type="match status" value="1"/>
</dbReference>
<keyword evidence="11" id="KW-1185">Reference proteome</keyword>
<evidence type="ECO:0000256" key="7">
    <source>
        <dbReference type="ARBA" id="ARBA00022884"/>
    </source>
</evidence>
<feature type="domain" description="S1 motif" evidence="9">
    <location>
        <begin position="610"/>
        <end position="688"/>
    </location>
</feature>
<comment type="subcellular location">
    <subcellularLocation>
        <location evidence="2 8">Cytoplasm</location>
    </subcellularLocation>
</comment>
<keyword evidence="5 8" id="KW-0378">Hydrolase</keyword>
<name>A0A449A4I9_9BACT</name>
<dbReference type="InterPro" id="IPR004476">
    <property type="entry name" value="RNase_II/RNase_R"/>
</dbReference>
<dbReference type="RefSeq" id="WP_129719573.1">
    <property type="nucleotide sequence ID" value="NZ_LR214951.1"/>
</dbReference>
<keyword evidence="4 8" id="KW-0540">Nuclease</keyword>
<comment type="similarity">
    <text evidence="8">Belongs to the RNR ribonuclease family. RNase R subfamily.</text>
</comment>
<evidence type="ECO:0000256" key="4">
    <source>
        <dbReference type="ARBA" id="ARBA00022722"/>
    </source>
</evidence>
<dbReference type="InterPro" id="IPR012340">
    <property type="entry name" value="NA-bd_OB-fold"/>
</dbReference>
<dbReference type="NCBIfam" id="TIGR00358">
    <property type="entry name" value="3_prime_RNase"/>
    <property type="match status" value="1"/>
</dbReference>
<sequence>MAIFNLENIQKRILNKKYKYIDLVRMLKIPKNQNFDFSKFLKSAVEKNKLFLTKDDEYFYLEKLGETVGKIKINNKGFGFVDDEDKSYFVPKKFLNNALNNDVVQISIFKEDSNDEKYMAIVDKVITRSDNFYYGYIVKNDVYFDFVSIDKKINGKFKWDKQYSLEENDVVKIKVIEATKYFYRISLVEKLGKIQDKFMDMKIAINSSEVPHSFSEKIRNYASTLPEEVSINDLKERIDLRHETIVTIDGKSTKDFDDAISIKKTQNNTFILGVHIADVSYYVNDEDIIDIEAKKRGTSIYLPHTVIPMLPFELSNGICSLNPNVDRLTITMECEIDKNGDNLWVKIYPSVINSKARLTYEEVNKYYKHGFNFEEKIINLLDNAKELSQIIRNKKNKQGYIDFAIQEPQLVLDENGNTIDILIKETGESEAMIEDFMVRANENVAEFLYKKKIPNIYRIHEAPSEEKINQLNNVLKILNINVKVKHSEKPIDFAKNINEIKKYQFDNFIKINFLRTMHKAFYSEKNIGHFGLASEFYSHFTSPIRRYPDLILHRIIREFIFNKNFEKKEYFKNILPKIAELNSASEQSAVELERNVFAIKSAEYYGKKINQEFKAQIVSIKKFGLFVELETSSSALIHVSTLPGENYEIDENELILKNAENTFRIGQYVFVLIESIDKQNGKINAILAT</sequence>
<dbReference type="InterPro" id="IPR003029">
    <property type="entry name" value="S1_domain"/>
</dbReference>
<dbReference type="PROSITE" id="PS01175">
    <property type="entry name" value="RIBONUCLEASE_II"/>
    <property type="match status" value="1"/>
</dbReference>
<comment type="function">
    <text evidence="8">3'-5' exoribonuclease that releases 5'-nucleoside monophosphates and is involved in maturation of structured RNAs.</text>
</comment>
<evidence type="ECO:0000256" key="8">
    <source>
        <dbReference type="HAMAP-Rule" id="MF_01895"/>
    </source>
</evidence>
<dbReference type="InterPro" id="IPR013223">
    <property type="entry name" value="RNase_B_OB_dom"/>
</dbReference>
<dbReference type="SUPFAM" id="SSF50249">
    <property type="entry name" value="Nucleic acid-binding proteins"/>
    <property type="match status" value="3"/>
</dbReference>
<evidence type="ECO:0000313" key="10">
    <source>
        <dbReference type="EMBL" id="VEU59165.1"/>
    </source>
</evidence>
<dbReference type="Pfam" id="PF08206">
    <property type="entry name" value="OB_RNB"/>
    <property type="match status" value="1"/>
</dbReference>
<dbReference type="InterPro" id="IPR050180">
    <property type="entry name" value="RNR_Ribonuclease"/>
</dbReference>
<accession>A0A449A4I9</accession>
<dbReference type="Pfam" id="PF00575">
    <property type="entry name" value="S1"/>
    <property type="match status" value="1"/>
</dbReference>
<evidence type="ECO:0000256" key="6">
    <source>
        <dbReference type="ARBA" id="ARBA00022839"/>
    </source>
</evidence>
<gene>
    <name evidence="10" type="primary">vacB</name>
    <name evidence="8" type="synonym">rnr</name>
    <name evidence="10" type="ORF">NCTC10166_00123</name>
</gene>
<dbReference type="PANTHER" id="PTHR23355">
    <property type="entry name" value="RIBONUCLEASE"/>
    <property type="match status" value="1"/>
</dbReference>
<dbReference type="OrthoDB" id="9764149at2"/>
<evidence type="ECO:0000313" key="11">
    <source>
        <dbReference type="Proteomes" id="UP000289440"/>
    </source>
</evidence>
<organism evidence="10 11">
    <name type="scientific">Mesomycoplasma neurolyticum</name>
    <dbReference type="NCBI Taxonomy" id="2120"/>
    <lineage>
        <taxon>Bacteria</taxon>
        <taxon>Bacillati</taxon>
        <taxon>Mycoplasmatota</taxon>
        <taxon>Mycoplasmoidales</taxon>
        <taxon>Metamycoplasmataceae</taxon>
        <taxon>Mesomycoplasma</taxon>
    </lineage>
</organism>
<keyword evidence="3 8" id="KW-0963">Cytoplasm</keyword>
<dbReference type="GO" id="GO:0006402">
    <property type="term" value="P:mRNA catabolic process"/>
    <property type="evidence" value="ECO:0007669"/>
    <property type="project" value="TreeGrafter"/>
</dbReference>
<dbReference type="InterPro" id="IPR022966">
    <property type="entry name" value="RNase_II/R_CS"/>
</dbReference>
<reference evidence="10 11" key="1">
    <citation type="submission" date="2019-01" db="EMBL/GenBank/DDBJ databases">
        <authorList>
            <consortium name="Pathogen Informatics"/>
        </authorList>
    </citation>
    <scope>NUCLEOTIDE SEQUENCE [LARGE SCALE GENOMIC DNA]</scope>
    <source>
        <strain evidence="10 11">NCTC10166</strain>
    </source>
</reference>
<dbReference type="SMART" id="SM00316">
    <property type="entry name" value="S1"/>
    <property type="match status" value="1"/>
</dbReference>
<proteinExistence type="inferred from homology"/>
<dbReference type="GO" id="GO:0003723">
    <property type="term" value="F:RNA binding"/>
    <property type="evidence" value="ECO:0007669"/>
    <property type="project" value="UniProtKB-UniRule"/>
</dbReference>
<dbReference type="GO" id="GO:0008859">
    <property type="term" value="F:exoribonuclease II activity"/>
    <property type="evidence" value="ECO:0007669"/>
    <property type="project" value="UniProtKB-UniRule"/>
</dbReference>
<dbReference type="Proteomes" id="UP000289440">
    <property type="component" value="Chromosome"/>
</dbReference>
<dbReference type="Gene3D" id="2.40.50.140">
    <property type="entry name" value="Nucleic acid-binding proteins"/>
    <property type="match status" value="2"/>
</dbReference>
<dbReference type="EC" id="3.1.13.1" evidence="8"/>
<keyword evidence="6 8" id="KW-0269">Exonuclease</keyword>
<comment type="catalytic activity">
    <reaction evidence="1 8">
        <text>Exonucleolytic cleavage in the 3'- to 5'-direction to yield nucleoside 5'-phosphates.</text>
        <dbReference type="EC" id="3.1.13.1"/>
    </reaction>
</comment>
<dbReference type="SMART" id="SM00955">
    <property type="entry name" value="RNB"/>
    <property type="match status" value="1"/>
</dbReference>
<dbReference type="NCBIfam" id="TIGR02063">
    <property type="entry name" value="RNase_R"/>
    <property type="match status" value="1"/>
</dbReference>
<dbReference type="AlphaFoldDB" id="A0A449A4I9"/>
<dbReference type="PANTHER" id="PTHR23355:SF9">
    <property type="entry name" value="DIS3-LIKE EXONUCLEASE 2"/>
    <property type="match status" value="1"/>
</dbReference>